<evidence type="ECO:0000256" key="4">
    <source>
        <dbReference type="ARBA" id="ARBA00023015"/>
    </source>
</evidence>
<evidence type="ECO:0000256" key="2">
    <source>
        <dbReference type="ARBA" id="ARBA00022723"/>
    </source>
</evidence>
<evidence type="ECO:0000313" key="10">
    <source>
        <dbReference type="EMBL" id="KAH7376884.1"/>
    </source>
</evidence>
<dbReference type="SMART" id="SM00906">
    <property type="entry name" value="Fungal_trans"/>
    <property type="match status" value="1"/>
</dbReference>
<dbReference type="PANTHER" id="PTHR31313:SF81">
    <property type="entry name" value="TY1 ENHANCER ACTIVATOR"/>
    <property type="match status" value="1"/>
</dbReference>
<accession>A0A8K0TQY0</accession>
<evidence type="ECO:0000256" key="3">
    <source>
        <dbReference type="ARBA" id="ARBA00022833"/>
    </source>
</evidence>
<dbReference type="GO" id="GO:0000981">
    <property type="term" value="F:DNA-binding transcription factor activity, RNA polymerase II-specific"/>
    <property type="evidence" value="ECO:0007669"/>
    <property type="project" value="InterPro"/>
</dbReference>
<keyword evidence="4" id="KW-0805">Transcription regulation</keyword>
<dbReference type="CDD" id="cd00067">
    <property type="entry name" value="GAL4"/>
    <property type="match status" value="1"/>
</dbReference>
<dbReference type="InterPro" id="IPR036864">
    <property type="entry name" value="Zn2-C6_fun-type_DNA-bd_sf"/>
</dbReference>
<dbReference type="GO" id="GO:0005634">
    <property type="term" value="C:nucleus"/>
    <property type="evidence" value="ECO:0007669"/>
    <property type="project" value="UniProtKB-SubCell"/>
</dbReference>
<dbReference type="GO" id="GO:0008270">
    <property type="term" value="F:zinc ion binding"/>
    <property type="evidence" value="ECO:0007669"/>
    <property type="project" value="InterPro"/>
</dbReference>
<sequence>MPRSDPSPDSDLPAQQPTSEATGPRVWRACLPCRRKKIKCDGRQPCHNCSSRNQDCEVTQSNDNASASRNYAASFEVRCQEMATLCERLETLTGQLTRSIDALNSSSSAGAPPMGTMLPATGSIVNDAHADLLQAAHVLRSMPELRRPVASNDVREHLVTQDAVTMNASPGGQAGTAQNTGLLSDLDDDELDSASDILEEEFPVQNDQDTGGVGALVRDSYGDLRFVGGSSNHLLIEAAHSASPNTTGPSPQLTEPGGGGSTTTTREDREQVDIPLFVRGKTWPQLPFLPRPEQLPRPPQYVADLLTRLFFDQLHYTFPVLFKPRFMQRYRRMYGRTSAAAEQGEADDRRFLMVFFAVCACASSLLPPNAAGPGFPGLEYYEKALLLHYASTGEASLERVQCLALLSMCAAGWNTPTQSWTLAGHAVRAAQDMGLHLHSRLILSSQPAARHLSPSGPLEQQIYRRIWWCVFTLDRTTSLCLGRPTAAHDDDCDWEMPLDLSDEALERYLGTGRLPPGHSPSTTGFLAFARLCCIAGRIQQLGSPRRLRDLTSTEPGRPERFLARVSTYDRALQRWLDGLPDSIRFSANSVPAETGGGGEDLVMCVVSFIVHAGSLLNLHRFLVGHHSGRSSNDVSPTADYSTSASQCRSAAKSCINAAEMVRDLVPPSHYLAICVHYLTLSGIVLLRLPPEDTQADVIADVERCAGFLKHLEQRWSGAARSRVIVEKLLAEYRDAVVMGQPRPQQGGFSQGPLSAEDTSSVRKRPFTVFDEQTPSMDLGGEMFDVNPMLGFELFAFDGADPGLLGPWGRP</sequence>
<keyword evidence="2" id="KW-0479">Metal-binding</keyword>
<feature type="compositionally biased region" description="Low complexity" evidence="8">
    <location>
        <begin position="1"/>
        <end position="11"/>
    </location>
</feature>
<dbReference type="AlphaFoldDB" id="A0A8K0TQY0"/>
<dbReference type="PANTHER" id="PTHR31313">
    <property type="entry name" value="TY1 ENHANCER ACTIVATOR"/>
    <property type="match status" value="1"/>
</dbReference>
<dbReference type="InterPro" id="IPR007219">
    <property type="entry name" value="XnlR_reg_dom"/>
</dbReference>
<reference evidence="10" key="1">
    <citation type="journal article" date="2021" name="Nat. Commun.">
        <title>Genetic determinants of endophytism in the Arabidopsis root mycobiome.</title>
        <authorList>
            <person name="Mesny F."/>
            <person name="Miyauchi S."/>
            <person name="Thiergart T."/>
            <person name="Pickel B."/>
            <person name="Atanasova L."/>
            <person name="Karlsson M."/>
            <person name="Huettel B."/>
            <person name="Barry K.W."/>
            <person name="Haridas S."/>
            <person name="Chen C."/>
            <person name="Bauer D."/>
            <person name="Andreopoulos W."/>
            <person name="Pangilinan J."/>
            <person name="LaButti K."/>
            <person name="Riley R."/>
            <person name="Lipzen A."/>
            <person name="Clum A."/>
            <person name="Drula E."/>
            <person name="Henrissat B."/>
            <person name="Kohler A."/>
            <person name="Grigoriev I.V."/>
            <person name="Martin F.M."/>
            <person name="Hacquard S."/>
        </authorList>
    </citation>
    <scope>NUCLEOTIDE SEQUENCE</scope>
    <source>
        <strain evidence="10">MPI-CAGE-AT-0016</strain>
    </source>
</reference>
<evidence type="ECO:0000256" key="1">
    <source>
        <dbReference type="ARBA" id="ARBA00004123"/>
    </source>
</evidence>
<name>A0A8K0TQY0_9PEZI</name>
<evidence type="ECO:0000256" key="5">
    <source>
        <dbReference type="ARBA" id="ARBA00023125"/>
    </source>
</evidence>
<feature type="region of interest" description="Disordered" evidence="8">
    <location>
        <begin position="740"/>
        <end position="759"/>
    </location>
</feature>
<feature type="compositionally biased region" description="Polar residues" evidence="8">
    <location>
        <begin position="242"/>
        <end position="253"/>
    </location>
</feature>
<keyword evidence="5" id="KW-0238">DNA-binding</keyword>
<keyword evidence="7" id="KW-0539">Nucleus</keyword>
<dbReference type="PROSITE" id="PS50048">
    <property type="entry name" value="ZN2_CY6_FUNGAL_2"/>
    <property type="match status" value="1"/>
</dbReference>
<keyword evidence="6" id="KW-0804">Transcription</keyword>
<dbReference type="GO" id="GO:0006351">
    <property type="term" value="P:DNA-templated transcription"/>
    <property type="evidence" value="ECO:0007669"/>
    <property type="project" value="InterPro"/>
</dbReference>
<feature type="region of interest" description="Disordered" evidence="8">
    <location>
        <begin position="241"/>
        <end position="270"/>
    </location>
</feature>
<dbReference type="Proteomes" id="UP000813385">
    <property type="component" value="Unassembled WGS sequence"/>
</dbReference>
<dbReference type="SUPFAM" id="SSF57701">
    <property type="entry name" value="Zn2/Cys6 DNA-binding domain"/>
    <property type="match status" value="1"/>
</dbReference>
<dbReference type="Pfam" id="PF00172">
    <property type="entry name" value="Zn_clus"/>
    <property type="match status" value="1"/>
</dbReference>
<keyword evidence="3" id="KW-0862">Zinc</keyword>
<evidence type="ECO:0000259" key="9">
    <source>
        <dbReference type="PROSITE" id="PS50048"/>
    </source>
</evidence>
<dbReference type="CDD" id="cd12148">
    <property type="entry name" value="fungal_TF_MHR"/>
    <property type="match status" value="1"/>
</dbReference>
<gene>
    <name evidence="10" type="ORF">B0T11DRAFT_273058</name>
</gene>
<dbReference type="InterPro" id="IPR001138">
    <property type="entry name" value="Zn2Cys6_DnaBD"/>
</dbReference>
<dbReference type="GO" id="GO:0003677">
    <property type="term" value="F:DNA binding"/>
    <property type="evidence" value="ECO:0007669"/>
    <property type="project" value="UniProtKB-KW"/>
</dbReference>
<keyword evidence="11" id="KW-1185">Reference proteome</keyword>
<protein>
    <submittedName>
        <fullName evidence="10">Fungal-specific transcription factor domain-containing protein</fullName>
    </submittedName>
</protein>
<comment type="caution">
    <text evidence="10">The sequence shown here is derived from an EMBL/GenBank/DDBJ whole genome shotgun (WGS) entry which is preliminary data.</text>
</comment>
<feature type="region of interest" description="Disordered" evidence="8">
    <location>
        <begin position="1"/>
        <end position="23"/>
    </location>
</feature>
<dbReference type="OrthoDB" id="6486656at2759"/>
<dbReference type="InterPro" id="IPR051615">
    <property type="entry name" value="Transcr_Regulatory_Elem"/>
</dbReference>
<evidence type="ECO:0000256" key="8">
    <source>
        <dbReference type="SAM" id="MobiDB-lite"/>
    </source>
</evidence>
<evidence type="ECO:0000256" key="7">
    <source>
        <dbReference type="ARBA" id="ARBA00023242"/>
    </source>
</evidence>
<dbReference type="PROSITE" id="PS00463">
    <property type="entry name" value="ZN2_CY6_FUNGAL_1"/>
    <property type="match status" value="1"/>
</dbReference>
<feature type="compositionally biased region" description="Polar residues" evidence="8">
    <location>
        <begin position="166"/>
        <end position="181"/>
    </location>
</feature>
<comment type="subcellular location">
    <subcellularLocation>
        <location evidence="1">Nucleus</location>
    </subcellularLocation>
</comment>
<feature type="region of interest" description="Disordered" evidence="8">
    <location>
        <begin position="166"/>
        <end position="188"/>
    </location>
</feature>
<organism evidence="10 11">
    <name type="scientific">Plectosphaerella cucumerina</name>
    <dbReference type="NCBI Taxonomy" id="40658"/>
    <lineage>
        <taxon>Eukaryota</taxon>
        <taxon>Fungi</taxon>
        <taxon>Dikarya</taxon>
        <taxon>Ascomycota</taxon>
        <taxon>Pezizomycotina</taxon>
        <taxon>Sordariomycetes</taxon>
        <taxon>Hypocreomycetidae</taxon>
        <taxon>Glomerellales</taxon>
        <taxon>Plectosphaerellaceae</taxon>
        <taxon>Plectosphaerella</taxon>
    </lineage>
</organism>
<evidence type="ECO:0000313" key="11">
    <source>
        <dbReference type="Proteomes" id="UP000813385"/>
    </source>
</evidence>
<proteinExistence type="predicted"/>
<dbReference type="SMART" id="SM00066">
    <property type="entry name" value="GAL4"/>
    <property type="match status" value="1"/>
</dbReference>
<feature type="domain" description="Zn(2)-C6 fungal-type" evidence="9">
    <location>
        <begin position="29"/>
        <end position="58"/>
    </location>
</feature>
<evidence type="ECO:0000256" key="6">
    <source>
        <dbReference type="ARBA" id="ARBA00023163"/>
    </source>
</evidence>
<dbReference type="EMBL" id="JAGPXD010000001">
    <property type="protein sequence ID" value="KAH7376884.1"/>
    <property type="molecule type" value="Genomic_DNA"/>
</dbReference>
<dbReference type="Gene3D" id="4.10.240.10">
    <property type="entry name" value="Zn(2)-C6 fungal-type DNA-binding domain"/>
    <property type="match status" value="1"/>
</dbReference>
<dbReference type="Pfam" id="PF04082">
    <property type="entry name" value="Fungal_trans"/>
    <property type="match status" value="1"/>
</dbReference>